<keyword evidence="2" id="KW-1185">Reference proteome</keyword>
<dbReference type="AlphaFoldDB" id="A0A075X0T8"/>
<accession>A0A075X0T8</accession>
<dbReference type="Gene3D" id="1.10.510.10">
    <property type="entry name" value="Transferase(Phosphotransferase) domain 1"/>
    <property type="match status" value="1"/>
</dbReference>
<protein>
    <recommendedName>
        <fullName evidence="3">Lipopolysaccharide kinase</fullName>
    </recommendedName>
</protein>
<dbReference type="STRING" id="289377.HL41_07895"/>
<reference evidence="1 2" key="1">
    <citation type="journal article" date="2015" name="Genome Announc.">
        <title>Genome Sequence of a Sulfate-Reducing Thermophilic Bacterium, Thermodesulfobacterium commune DSM 2178T (Phylum Thermodesulfobacteria).</title>
        <authorList>
            <person name="Bhatnagar S."/>
            <person name="Badger J.H."/>
            <person name="Madupu R."/>
            <person name="Khouri H.M."/>
            <person name="O'Connor E.M."/>
            <person name="Robb F.T."/>
            <person name="Ward N.L."/>
            <person name="Eisen J.A."/>
        </authorList>
    </citation>
    <scope>NUCLEOTIDE SEQUENCE [LARGE SCALE GENOMIC DNA]</scope>
    <source>
        <strain evidence="1 2">DSM 2178</strain>
    </source>
</reference>
<proteinExistence type="predicted"/>
<evidence type="ECO:0008006" key="3">
    <source>
        <dbReference type="Google" id="ProtNLM"/>
    </source>
</evidence>
<dbReference type="Proteomes" id="UP000028481">
    <property type="component" value="Chromosome"/>
</dbReference>
<dbReference type="EMBL" id="CP008796">
    <property type="protein sequence ID" value="AIH04592.1"/>
    <property type="molecule type" value="Genomic_DNA"/>
</dbReference>
<evidence type="ECO:0000313" key="2">
    <source>
        <dbReference type="Proteomes" id="UP000028481"/>
    </source>
</evidence>
<organism evidence="1 2">
    <name type="scientific">Thermodesulfobacterium commune DSM 2178</name>
    <dbReference type="NCBI Taxonomy" id="289377"/>
    <lineage>
        <taxon>Bacteria</taxon>
        <taxon>Pseudomonadati</taxon>
        <taxon>Thermodesulfobacteriota</taxon>
        <taxon>Thermodesulfobacteria</taxon>
        <taxon>Thermodesulfobacteriales</taxon>
        <taxon>Thermodesulfobacteriaceae</taxon>
        <taxon>Thermodesulfobacterium</taxon>
    </lineage>
</organism>
<dbReference type="eggNOG" id="ENOG5033RZD">
    <property type="taxonomic scope" value="Bacteria"/>
</dbReference>
<name>A0A075X0T8_9BACT</name>
<dbReference type="HOGENOM" id="CLU_1106697_0_0_0"/>
<evidence type="ECO:0000313" key="1">
    <source>
        <dbReference type="EMBL" id="AIH04592.1"/>
    </source>
</evidence>
<dbReference type="PaxDb" id="289377-HL41_07895"/>
<dbReference type="SUPFAM" id="SSF56112">
    <property type="entry name" value="Protein kinase-like (PK-like)"/>
    <property type="match status" value="1"/>
</dbReference>
<dbReference type="Pfam" id="PF06293">
    <property type="entry name" value="Kdo"/>
    <property type="match status" value="1"/>
</dbReference>
<dbReference type="KEGG" id="tcm:HL41_07895"/>
<dbReference type="InterPro" id="IPR011009">
    <property type="entry name" value="Kinase-like_dom_sf"/>
</dbReference>
<sequence length="251" mass="29794">MNKILNMYVSKISDFEVVDAHLPFFYKIFDPNLLRLNLPAPFFEREKRYRQIKGYEVNGQKFYIKIYTAHFEEAEAEWENLLKLKTLGFSVPEPFFRHKSFDKVKIATFALKGVPLSSLIPKSQQNQENLLYRLAELISRMHLKNFFHQDCYLNHFFWDEHSQNLGFLDVSRVIKDPKIPLSYQIKDLGQLGYSFEEYFGNSGPILFEKFLSYYLGLVNQSSKGLLKFLVKLKVWLIRRRTLKAKKRGKKL</sequence>
<gene>
    <name evidence="1" type="ORF">HL41_07895</name>
</gene>